<dbReference type="PIRSF" id="PIRSF000097">
    <property type="entry name" value="AKR"/>
    <property type="match status" value="1"/>
</dbReference>
<dbReference type="PROSITE" id="PS00062">
    <property type="entry name" value="ALDOKETO_REDUCTASE_2"/>
    <property type="match status" value="1"/>
</dbReference>
<proteinExistence type="predicted"/>
<dbReference type="OrthoDB" id="416253at2759"/>
<dbReference type="SUPFAM" id="SSF51430">
    <property type="entry name" value="NAD(P)-linked oxidoreductase"/>
    <property type="match status" value="1"/>
</dbReference>
<evidence type="ECO:0000313" key="4">
    <source>
        <dbReference type="EMBL" id="KAA6402935.1"/>
    </source>
</evidence>
<dbReference type="Gene3D" id="3.20.20.100">
    <property type="entry name" value="NADP-dependent oxidoreductase domain"/>
    <property type="match status" value="2"/>
</dbReference>
<organism evidence="4 5">
    <name type="scientific">Streblomastix strix</name>
    <dbReference type="NCBI Taxonomy" id="222440"/>
    <lineage>
        <taxon>Eukaryota</taxon>
        <taxon>Metamonada</taxon>
        <taxon>Preaxostyla</taxon>
        <taxon>Oxymonadida</taxon>
        <taxon>Streblomastigidae</taxon>
        <taxon>Streblomastix</taxon>
    </lineage>
</organism>
<evidence type="ECO:0000256" key="1">
    <source>
        <dbReference type="PIRSR" id="PIRSR000097-1"/>
    </source>
</evidence>
<sequence>MAFTKFADGNPLQAVGFGTCKSPPDVVEQAIKIALEICYRYFDLASSYENQKEIGVAFTEAFASGKYKREDLFMTSKMEKIKEARLAKHIGVSNFNVQLLNDLYAAAKIKPEDNQVELHPYNQQNGLIDFCQKKGIHVTVYSPLLKGGKVGEIDPFTDPVLIKIAAKHMKSIAQILVRWGFQRNSNISVLPKTVTPVRIKENFEVFDFELDADDFAEIAMLDRKQRVLDIPKMFGFDVFA</sequence>
<evidence type="ECO:0000256" key="2">
    <source>
        <dbReference type="PIRSR" id="PIRSR000097-3"/>
    </source>
</evidence>
<protein>
    <submittedName>
        <fullName evidence="4">Putative Aldo-keto reductase family 1 member B10</fullName>
    </submittedName>
</protein>
<reference evidence="4 5" key="1">
    <citation type="submission" date="2019-03" db="EMBL/GenBank/DDBJ databases">
        <title>Single cell metagenomics reveals metabolic interactions within the superorganism composed of flagellate Streblomastix strix and complex community of Bacteroidetes bacteria on its surface.</title>
        <authorList>
            <person name="Treitli S.C."/>
            <person name="Kolisko M."/>
            <person name="Husnik F."/>
            <person name="Keeling P."/>
            <person name="Hampl V."/>
        </authorList>
    </citation>
    <scope>NUCLEOTIDE SEQUENCE [LARGE SCALE GENOMIC DNA]</scope>
    <source>
        <strain evidence="4">ST1C</strain>
    </source>
</reference>
<evidence type="ECO:0000313" key="5">
    <source>
        <dbReference type="Proteomes" id="UP000324800"/>
    </source>
</evidence>
<dbReference type="PANTHER" id="PTHR11732">
    <property type="entry name" value="ALDO/KETO REDUCTASE"/>
    <property type="match status" value="1"/>
</dbReference>
<dbReference type="InterPro" id="IPR018170">
    <property type="entry name" value="Aldo/ket_reductase_CS"/>
</dbReference>
<evidence type="ECO:0000259" key="3">
    <source>
        <dbReference type="Pfam" id="PF00248"/>
    </source>
</evidence>
<gene>
    <name evidence="4" type="ORF">EZS28_001544</name>
</gene>
<feature type="active site" description="Proton donor" evidence="1">
    <location>
        <position position="48"/>
    </location>
</feature>
<dbReference type="Pfam" id="PF00248">
    <property type="entry name" value="Aldo_ket_red"/>
    <property type="match status" value="1"/>
</dbReference>
<dbReference type="AlphaFoldDB" id="A0A5J4X8P7"/>
<name>A0A5J4X8P7_9EUKA</name>
<dbReference type="PROSITE" id="PS00063">
    <property type="entry name" value="ALDOKETO_REDUCTASE_3"/>
    <property type="match status" value="1"/>
</dbReference>
<dbReference type="InterPro" id="IPR023210">
    <property type="entry name" value="NADP_OxRdtase_dom"/>
</dbReference>
<comment type="caution">
    <text evidence="4">The sequence shown here is derived from an EMBL/GenBank/DDBJ whole genome shotgun (WGS) entry which is preliminary data.</text>
</comment>
<feature type="site" description="Lowers pKa of active site Tyr" evidence="2">
    <location>
        <position position="77"/>
    </location>
</feature>
<dbReference type="CDD" id="cd19071">
    <property type="entry name" value="AKR_AKR1-5-like"/>
    <property type="match status" value="1"/>
</dbReference>
<dbReference type="GO" id="GO:0016491">
    <property type="term" value="F:oxidoreductase activity"/>
    <property type="evidence" value="ECO:0007669"/>
    <property type="project" value="InterPro"/>
</dbReference>
<dbReference type="Proteomes" id="UP000324800">
    <property type="component" value="Unassembled WGS sequence"/>
</dbReference>
<dbReference type="InterPro" id="IPR036812">
    <property type="entry name" value="NAD(P)_OxRdtase_dom_sf"/>
</dbReference>
<dbReference type="InterPro" id="IPR020471">
    <property type="entry name" value="AKR"/>
</dbReference>
<feature type="domain" description="NADP-dependent oxidoreductase" evidence="3">
    <location>
        <begin position="79"/>
        <end position="221"/>
    </location>
</feature>
<accession>A0A5J4X8P7</accession>
<dbReference type="EMBL" id="SNRW01000162">
    <property type="protein sequence ID" value="KAA6402935.1"/>
    <property type="molecule type" value="Genomic_DNA"/>
</dbReference>